<organism evidence="2 3">
    <name type="scientific">Eumeta variegata</name>
    <name type="common">Bagworm moth</name>
    <name type="synonym">Eumeta japonica</name>
    <dbReference type="NCBI Taxonomy" id="151549"/>
    <lineage>
        <taxon>Eukaryota</taxon>
        <taxon>Metazoa</taxon>
        <taxon>Ecdysozoa</taxon>
        <taxon>Arthropoda</taxon>
        <taxon>Hexapoda</taxon>
        <taxon>Insecta</taxon>
        <taxon>Pterygota</taxon>
        <taxon>Neoptera</taxon>
        <taxon>Endopterygota</taxon>
        <taxon>Lepidoptera</taxon>
        <taxon>Glossata</taxon>
        <taxon>Ditrysia</taxon>
        <taxon>Tineoidea</taxon>
        <taxon>Psychidae</taxon>
        <taxon>Oiketicinae</taxon>
        <taxon>Eumeta</taxon>
    </lineage>
</organism>
<evidence type="ECO:0000313" key="2">
    <source>
        <dbReference type="EMBL" id="GBP14153.1"/>
    </source>
</evidence>
<dbReference type="EMBL" id="BGZK01000061">
    <property type="protein sequence ID" value="GBP14153.1"/>
    <property type="molecule type" value="Genomic_DNA"/>
</dbReference>
<evidence type="ECO:0000256" key="1">
    <source>
        <dbReference type="SAM" id="MobiDB-lite"/>
    </source>
</evidence>
<gene>
    <name evidence="2" type="ORF">EVAR_102818_1</name>
</gene>
<sequence>MRLQHNRGTNRKSSKSRRVTDGRRRCPALCAAPGVKEAAVHLKHALDLRPDFEPALAALKDIENIPEASVHVYTLLIIICLGLGSVENFKVLGHEDNQQSKSRYVWGY</sequence>
<dbReference type="STRING" id="151549.A0A4C1TI10"/>
<evidence type="ECO:0000313" key="3">
    <source>
        <dbReference type="Proteomes" id="UP000299102"/>
    </source>
</evidence>
<feature type="compositionally biased region" description="Basic residues" evidence="1">
    <location>
        <begin position="1"/>
        <end position="17"/>
    </location>
</feature>
<reference evidence="2 3" key="1">
    <citation type="journal article" date="2019" name="Commun. Biol.">
        <title>The bagworm genome reveals a unique fibroin gene that provides high tensile strength.</title>
        <authorList>
            <person name="Kono N."/>
            <person name="Nakamura H."/>
            <person name="Ohtoshi R."/>
            <person name="Tomita M."/>
            <person name="Numata K."/>
            <person name="Arakawa K."/>
        </authorList>
    </citation>
    <scope>NUCLEOTIDE SEQUENCE [LARGE SCALE GENOMIC DNA]</scope>
</reference>
<dbReference type="AlphaFoldDB" id="A0A4C1TI10"/>
<protein>
    <submittedName>
        <fullName evidence="2">Uncharacterized protein</fullName>
    </submittedName>
</protein>
<dbReference type="OrthoDB" id="79426at2759"/>
<comment type="caution">
    <text evidence="2">The sequence shown here is derived from an EMBL/GenBank/DDBJ whole genome shotgun (WGS) entry which is preliminary data.</text>
</comment>
<feature type="region of interest" description="Disordered" evidence="1">
    <location>
        <begin position="1"/>
        <end position="23"/>
    </location>
</feature>
<name>A0A4C1TI10_EUMVA</name>
<proteinExistence type="predicted"/>
<dbReference type="Proteomes" id="UP000299102">
    <property type="component" value="Unassembled WGS sequence"/>
</dbReference>
<accession>A0A4C1TI10</accession>
<keyword evidence="3" id="KW-1185">Reference proteome</keyword>